<feature type="compositionally biased region" description="Acidic residues" evidence="1">
    <location>
        <begin position="388"/>
        <end position="442"/>
    </location>
</feature>
<accession>A0ABQ4V4J7</accession>
<organism evidence="2 3">
    <name type="scientific">Mycolicibacterium cyprinidarum</name>
    <dbReference type="NCBI Taxonomy" id="2860311"/>
    <lineage>
        <taxon>Bacteria</taxon>
        <taxon>Bacillati</taxon>
        <taxon>Actinomycetota</taxon>
        <taxon>Actinomycetes</taxon>
        <taxon>Mycobacteriales</taxon>
        <taxon>Mycobacteriaceae</taxon>
        <taxon>Mycolicibacterium</taxon>
    </lineage>
</organism>
<comment type="caution">
    <text evidence="2">The sequence shown here is derived from an EMBL/GenBank/DDBJ whole genome shotgun (WGS) entry which is preliminary data.</text>
</comment>
<name>A0ABQ4V4J7_9MYCO</name>
<dbReference type="EMBL" id="BPRH01000576">
    <property type="protein sequence ID" value="GJF10036.1"/>
    <property type="molecule type" value="Genomic_DNA"/>
</dbReference>
<evidence type="ECO:0000313" key="2">
    <source>
        <dbReference type="EMBL" id="GJF10036.1"/>
    </source>
</evidence>
<evidence type="ECO:0000313" key="3">
    <source>
        <dbReference type="Proteomes" id="UP001060504"/>
    </source>
</evidence>
<feature type="region of interest" description="Disordered" evidence="1">
    <location>
        <begin position="365"/>
        <end position="463"/>
    </location>
</feature>
<sequence>MQQALPVAFGAEPKFSLAKSRSRPNKFLVSGAALVCAGAMAVNPVAPTSALADIQQREVQLAAWVNPVLEDPLALWGSTFTTAFTQVGEVGAAIAANPFPVLNQIVENQKAYLEVLIGAKAAEGQRRGTGIIGAAESVGKSIDDLPVRMQAAFDFIVKGEISEAFVEINTWSLRLLEAVAWPMLPVFAVPGAMIDAVGRVYESLVGRGAFASISKGLMAPPLSVAFALTNVVDQVIRSMKSGDIEEVFTAVINTPAIAVGAFFNGYRPMFGYDEAGEPILSPEFFPGVFSPGGFIDALFVQLPNSIAEALKPPVEATVATPPTAGSTLVTLDVSVPGTTDEPAVTTPEVDSVSAVEVSDVAVADQAEAASDATENEGTPEADSATAVVDEDAALVDDAEVATDAQDADATEDATATEDVEATEGAEDTDDSAVQDADSEENDSAAGTSDATSESAGDSDSDEL</sequence>
<evidence type="ECO:0008006" key="4">
    <source>
        <dbReference type="Google" id="ProtNLM"/>
    </source>
</evidence>
<feature type="compositionally biased region" description="Polar residues" evidence="1">
    <location>
        <begin position="444"/>
        <end position="455"/>
    </location>
</feature>
<keyword evidence="3" id="KW-1185">Reference proteome</keyword>
<proteinExistence type="predicted"/>
<evidence type="ECO:0000256" key="1">
    <source>
        <dbReference type="SAM" id="MobiDB-lite"/>
    </source>
</evidence>
<reference evidence="2 3" key="1">
    <citation type="submission" date="2021-08" db="EMBL/GenBank/DDBJ databases">
        <title>Draft genome sequence of Mycolicibacterium sp. NGTWS1702 strain.</title>
        <authorList>
            <person name="Matsumoto M."/>
            <person name="Tang B.C.C."/>
            <person name="Machida Y."/>
            <person name="Matoyama H."/>
            <person name="Kishihara T."/>
            <person name="Sato S."/>
            <person name="Kondo I."/>
            <person name="Sano M."/>
            <person name="Kato G."/>
        </authorList>
    </citation>
    <scope>NUCLEOTIDE SEQUENCE [LARGE SCALE GENOMIC DNA]</scope>
    <source>
        <strain evidence="2 3">NGTWSNA01</strain>
    </source>
</reference>
<protein>
    <recommendedName>
        <fullName evidence="4">PE-PGRS family protein</fullName>
    </recommendedName>
</protein>
<dbReference type="Proteomes" id="UP001060504">
    <property type="component" value="Unassembled WGS sequence"/>
</dbReference>
<gene>
    <name evidence="2" type="ORF">NGTWS1702_05180</name>
</gene>